<dbReference type="STRING" id="586411.SAMN05216187_103127"/>
<dbReference type="EMBL" id="FNFI01000003">
    <property type="protein sequence ID" value="SDJ88303.1"/>
    <property type="molecule type" value="Genomic_DNA"/>
</dbReference>
<dbReference type="InterPro" id="IPR023393">
    <property type="entry name" value="START-like_dom_sf"/>
</dbReference>
<sequence length="154" mass="17774">MQTSYHTKDNQAYQKVMVEINSSKEEIFAHLATTKGIQEWFPELSFKGPKRMVFNLGNDEYAKMDVLRYDNPNFIHFTWDTGEVEILLEDAENSTQLILNERLPASFDNVARDFAGWQFKTESIKSIAEGGEALEIDKDTFTALQKDIEKQLDL</sequence>
<reference evidence="3" key="2">
    <citation type="submission" date="2016-10" db="EMBL/GenBank/DDBJ databases">
        <authorList>
            <person name="Varghese N."/>
            <person name="Submissions S."/>
        </authorList>
    </citation>
    <scope>NUCLEOTIDE SEQUENCE [LARGE SCALE GENOMIC DNA]</scope>
    <source>
        <strain evidence="3">CGMCC 1.8911</strain>
    </source>
</reference>
<proteinExistence type="predicted"/>
<accession>A0A1G8XCS5</accession>
<dbReference type="Gene3D" id="3.30.530.20">
    <property type="match status" value="1"/>
</dbReference>
<reference evidence="1 4" key="3">
    <citation type="submission" date="2021-03" db="EMBL/GenBank/DDBJ databases">
        <title>Genomic Encyclopedia of Type Strains, Phase IV (KMG-IV): sequencing the most valuable type-strain genomes for metagenomic binning, comparative biology and taxonomic classification.</title>
        <authorList>
            <person name="Goeker M."/>
        </authorList>
    </citation>
    <scope>NUCLEOTIDE SEQUENCE [LARGE SCALE GENOMIC DNA]</scope>
    <source>
        <strain evidence="1 4">DSM 22420</strain>
    </source>
</reference>
<dbReference type="OrthoDB" id="9803476at2"/>
<organism evidence="2 3">
    <name type="scientific">Jeotgalicoccus aerolatus</name>
    <dbReference type="NCBI Taxonomy" id="709510"/>
    <lineage>
        <taxon>Bacteria</taxon>
        <taxon>Bacillati</taxon>
        <taxon>Bacillota</taxon>
        <taxon>Bacilli</taxon>
        <taxon>Bacillales</taxon>
        <taxon>Staphylococcaceae</taxon>
        <taxon>Jeotgalicoccus</taxon>
    </lineage>
</organism>
<dbReference type="AlphaFoldDB" id="A0A1G8XCS5"/>
<evidence type="ECO:0000313" key="2">
    <source>
        <dbReference type="EMBL" id="SDJ88303.1"/>
    </source>
</evidence>
<reference evidence="2" key="1">
    <citation type="submission" date="2016-10" db="EMBL/GenBank/DDBJ databases">
        <authorList>
            <person name="de Groot N.N."/>
        </authorList>
    </citation>
    <scope>NUCLEOTIDE SEQUENCE [LARGE SCALE GENOMIC DNA]</scope>
    <source>
        <strain evidence="2">CGMCC 1.8911</strain>
    </source>
</reference>
<dbReference type="Proteomes" id="UP000242700">
    <property type="component" value="Unassembled WGS sequence"/>
</dbReference>
<evidence type="ECO:0000313" key="1">
    <source>
        <dbReference type="EMBL" id="MBP1952347.1"/>
    </source>
</evidence>
<dbReference type="EMBL" id="JAGGKN010000004">
    <property type="protein sequence ID" value="MBP1952347.1"/>
    <property type="molecule type" value="Genomic_DNA"/>
</dbReference>
<gene>
    <name evidence="1" type="ORF">J2Z27_001395</name>
    <name evidence="2" type="ORF">SAMN05216187_103127</name>
</gene>
<keyword evidence="4" id="KW-1185">Reference proteome</keyword>
<dbReference type="RefSeq" id="WP_092595784.1">
    <property type="nucleotide sequence ID" value="NZ_BMCN01000002.1"/>
</dbReference>
<evidence type="ECO:0000313" key="4">
    <source>
        <dbReference type="Proteomes" id="UP001519348"/>
    </source>
</evidence>
<name>A0A1G8XCS5_9STAP</name>
<protein>
    <submittedName>
        <fullName evidence="1">Uncharacterized protein YndB with AHSA1/START domain</fullName>
    </submittedName>
</protein>
<dbReference type="SUPFAM" id="SSF55961">
    <property type="entry name" value="Bet v1-like"/>
    <property type="match status" value="1"/>
</dbReference>
<dbReference type="Proteomes" id="UP001519348">
    <property type="component" value="Unassembled WGS sequence"/>
</dbReference>
<evidence type="ECO:0000313" key="3">
    <source>
        <dbReference type="Proteomes" id="UP000242700"/>
    </source>
</evidence>